<accession>A0ABV4G2T0</accession>
<feature type="transmembrane region" description="Helical" evidence="3">
    <location>
        <begin position="55"/>
        <end position="76"/>
    </location>
</feature>
<evidence type="ECO:0000256" key="1">
    <source>
        <dbReference type="ARBA" id="ARBA00010692"/>
    </source>
</evidence>
<comment type="subcellular location">
    <subcellularLocation>
        <location evidence="2">Cell membrane</location>
        <topology evidence="2">Multi-pass membrane protein</topology>
    </subcellularLocation>
</comment>
<evidence type="ECO:0000313" key="5">
    <source>
        <dbReference type="Proteomes" id="UP001565369"/>
    </source>
</evidence>
<dbReference type="EMBL" id="JBGBZJ010000003">
    <property type="protein sequence ID" value="MEY9458201.1"/>
    <property type="molecule type" value="Genomic_DNA"/>
</dbReference>
<organism evidence="4 5">
    <name type="scientific">Bradyrhizobium ottawaense</name>
    <dbReference type="NCBI Taxonomy" id="931866"/>
    <lineage>
        <taxon>Bacteria</taxon>
        <taxon>Pseudomonadati</taxon>
        <taxon>Pseudomonadota</taxon>
        <taxon>Alphaproteobacteria</taxon>
        <taxon>Hyphomicrobiales</taxon>
        <taxon>Nitrobacteraceae</taxon>
        <taxon>Bradyrhizobium</taxon>
    </lineage>
</organism>
<keyword evidence="3" id="KW-0812">Transmembrane</keyword>
<feature type="transmembrane region" description="Helical" evidence="3">
    <location>
        <begin position="136"/>
        <end position="161"/>
    </location>
</feature>
<dbReference type="PANTHER" id="PTHR34295:SF1">
    <property type="entry name" value="BIOTIN TRANSPORTER BIOY"/>
    <property type="match status" value="1"/>
</dbReference>
<dbReference type="Gene3D" id="1.10.1760.20">
    <property type="match status" value="1"/>
</dbReference>
<dbReference type="Proteomes" id="UP001565369">
    <property type="component" value="Unassembled WGS sequence"/>
</dbReference>
<evidence type="ECO:0000256" key="3">
    <source>
        <dbReference type="SAM" id="Phobius"/>
    </source>
</evidence>
<feature type="transmembrane region" description="Helical" evidence="3">
    <location>
        <begin position="30"/>
        <end position="49"/>
    </location>
</feature>
<comment type="similarity">
    <text evidence="1 2">Belongs to the BioY family.</text>
</comment>
<keyword evidence="3" id="KW-1133">Transmembrane helix</keyword>
<dbReference type="PANTHER" id="PTHR34295">
    <property type="entry name" value="BIOTIN TRANSPORTER BIOY"/>
    <property type="match status" value="1"/>
</dbReference>
<gene>
    <name evidence="4" type="ORF">ABIG07_007149</name>
</gene>
<keyword evidence="2" id="KW-0813">Transport</keyword>
<feature type="transmembrane region" description="Helical" evidence="3">
    <location>
        <begin position="173"/>
        <end position="196"/>
    </location>
</feature>
<dbReference type="InterPro" id="IPR003784">
    <property type="entry name" value="BioY"/>
</dbReference>
<proteinExistence type="inferred from homology"/>
<reference evidence="4 5" key="1">
    <citation type="submission" date="2024-07" db="EMBL/GenBank/DDBJ databases">
        <title>Genomic Encyclopedia of Type Strains, Phase V (KMG-V): Genome sequencing to study the core and pangenomes of soil and plant-associated prokaryotes.</title>
        <authorList>
            <person name="Whitman W."/>
        </authorList>
    </citation>
    <scope>NUCLEOTIDE SEQUENCE [LARGE SCALE GENOMIC DNA]</scope>
    <source>
        <strain evidence="4 5">USDA 152</strain>
    </source>
</reference>
<keyword evidence="2 3" id="KW-0472">Membrane</keyword>
<comment type="caution">
    <text evidence="4">The sequence shown here is derived from an EMBL/GenBank/DDBJ whole genome shotgun (WGS) entry which is preliminary data.</text>
</comment>
<feature type="transmembrane region" description="Helical" evidence="3">
    <location>
        <begin position="111"/>
        <end position="129"/>
    </location>
</feature>
<dbReference type="Pfam" id="PF02632">
    <property type="entry name" value="BioY"/>
    <property type="match status" value="1"/>
</dbReference>
<evidence type="ECO:0000256" key="2">
    <source>
        <dbReference type="PIRNR" id="PIRNR016661"/>
    </source>
</evidence>
<evidence type="ECO:0000313" key="4">
    <source>
        <dbReference type="EMBL" id="MEY9458201.1"/>
    </source>
</evidence>
<protein>
    <recommendedName>
        <fullName evidence="2">Biotin transporter</fullName>
    </recommendedName>
</protein>
<name>A0ABV4G2T0_9BRAD</name>
<keyword evidence="5" id="KW-1185">Reference proteome</keyword>
<dbReference type="PIRSF" id="PIRSF016661">
    <property type="entry name" value="BioY"/>
    <property type="match status" value="1"/>
</dbReference>
<sequence length="204" mass="21064">MSDRSVPTAATPHFPLAALMWPTRPGETVGAVRAVVLVALGTALMALSAKVSLPLPYVPMTLQTLVVLMIGAAYGWRLGSATMIAYLAEGALGAPVFAGPVGGIAPLVGPTAGYLFGFIAAAFVTGWLAERGWDRSVMLLFAAMAVGHIVILAAGFGWLAFGLGLGIAKAWQVGIVPFIAASLVKNALGAALMPAARRLIDRRR</sequence>
<keyword evidence="2" id="KW-1003">Cell membrane</keyword>